<dbReference type="EMBL" id="CM042029">
    <property type="protein sequence ID" value="KAI3793873.1"/>
    <property type="molecule type" value="Genomic_DNA"/>
</dbReference>
<sequence>MRIYFDPDRYSRGYWITPFYHRHPFSLQTLNFFFPRIMLSQWFPSQSLSSIVVFFFKLLSCFQQDMSVSDLGVGGVEDL</sequence>
<comment type="caution">
    <text evidence="1">The sequence shown here is derived from an EMBL/GenBank/DDBJ whole genome shotgun (WGS) entry which is preliminary data.</text>
</comment>
<dbReference type="Proteomes" id="UP001056120">
    <property type="component" value="Linkage Group LG12"/>
</dbReference>
<keyword evidence="2" id="KW-1185">Reference proteome</keyword>
<reference evidence="1 2" key="2">
    <citation type="journal article" date="2022" name="Mol. Ecol. Resour.">
        <title>The genomes of chicory, endive, great burdock and yacon provide insights into Asteraceae paleo-polyploidization history and plant inulin production.</title>
        <authorList>
            <person name="Fan W."/>
            <person name="Wang S."/>
            <person name="Wang H."/>
            <person name="Wang A."/>
            <person name="Jiang F."/>
            <person name="Liu H."/>
            <person name="Zhao H."/>
            <person name="Xu D."/>
            <person name="Zhang Y."/>
        </authorList>
    </citation>
    <scope>NUCLEOTIDE SEQUENCE [LARGE SCALE GENOMIC DNA]</scope>
    <source>
        <strain evidence="2">cv. Yunnan</strain>
        <tissue evidence="1">Leaves</tissue>
    </source>
</reference>
<gene>
    <name evidence="1" type="ORF">L1987_36496</name>
</gene>
<organism evidence="1 2">
    <name type="scientific">Smallanthus sonchifolius</name>
    <dbReference type="NCBI Taxonomy" id="185202"/>
    <lineage>
        <taxon>Eukaryota</taxon>
        <taxon>Viridiplantae</taxon>
        <taxon>Streptophyta</taxon>
        <taxon>Embryophyta</taxon>
        <taxon>Tracheophyta</taxon>
        <taxon>Spermatophyta</taxon>
        <taxon>Magnoliopsida</taxon>
        <taxon>eudicotyledons</taxon>
        <taxon>Gunneridae</taxon>
        <taxon>Pentapetalae</taxon>
        <taxon>asterids</taxon>
        <taxon>campanulids</taxon>
        <taxon>Asterales</taxon>
        <taxon>Asteraceae</taxon>
        <taxon>Asteroideae</taxon>
        <taxon>Heliantheae alliance</taxon>
        <taxon>Millerieae</taxon>
        <taxon>Smallanthus</taxon>
    </lineage>
</organism>
<evidence type="ECO:0000313" key="1">
    <source>
        <dbReference type="EMBL" id="KAI3793873.1"/>
    </source>
</evidence>
<name>A0ACB9HEK7_9ASTR</name>
<reference evidence="2" key="1">
    <citation type="journal article" date="2022" name="Mol. Ecol. Resour.">
        <title>The genomes of chicory, endive, great burdock and yacon provide insights into Asteraceae palaeo-polyploidization history and plant inulin production.</title>
        <authorList>
            <person name="Fan W."/>
            <person name="Wang S."/>
            <person name="Wang H."/>
            <person name="Wang A."/>
            <person name="Jiang F."/>
            <person name="Liu H."/>
            <person name="Zhao H."/>
            <person name="Xu D."/>
            <person name="Zhang Y."/>
        </authorList>
    </citation>
    <scope>NUCLEOTIDE SEQUENCE [LARGE SCALE GENOMIC DNA]</scope>
    <source>
        <strain evidence="2">cv. Yunnan</strain>
    </source>
</reference>
<proteinExistence type="predicted"/>
<evidence type="ECO:0000313" key="2">
    <source>
        <dbReference type="Proteomes" id="UP001056120"/>
    </source>
</evidence>
<accession>A0ACB9HEK7</accession>
<protein>
    <submittedName>
        <fullName evidence="1">Uncharacterized protein</fullName>
    </submittedName>
</protein>